<protein>
    <submittedName>
        <fullName evidence="1">Uncharacterized protein</fullName>
    </submittedName>
</protein>
<evidence type="ECO:0000313" key="2">
    <source>
        <dbReference type="Proteomes" id="UP000053372"/>
    </source>
</evidence>
<dbReference type="Proteomes" id="UP000053372">
    <property type="component" value="Unassembled WGS sequence"/>
</dbReference>
<keyword evidence="2" id="KW-1185">Reference proteome</keyword>
<accession>A0A0V7ZCW6</accession>
<proteinExistence type="predicted"/>
<organism evidence="1 2">
    <name type="scientific">Mastigocoleus testarum BC008</name>
    <dbReference type="NCBI Taxonomy" id="371196"/>
    <lineage>
        <taxon>Bacteria</taxon>
        <taxon>Bacillati</taxon>
        <taxon>Cyanobacteriota</taxon>
        <taxon>Cyanophyceae</taxon>
        <taxon>Nostocales</taxon>
        <taxon>Hapalosiphonaceae</taxon>
        <taxon>Mastigocoleus</taxon>
    </lineage>
</organism>
<sequence>MYKLVSATLIATTLFVGIVKNSQPVFAGTCASKCGPRPIQFTPGQRVRLVVVNKTLRSIQLEKTHGNKPISLQPGQTLQIEQGDGTEPNVSLVFWDETGLALKANIAKPNFATLQVELHPEWRHKGDSAVYLDDDGQVKVL</sequence>
<dbReference type="OrthoDB" id="463439at2"/>
<dbReference type="AlphaFoldDB" id="A0A0V7ZCW6"/>
<gene>
    <name evidence="1" type="ORF">BC008_09405</name>
</gene>
<dbReference type="EMBL" id="LMTZ01000157">
    <property type="protein sequence ID" value="KST62377.1"/>
    <property type="molecule type" value="Genomic_DNA"/>
</dbReference>
<dbReference type="RefSeq" id="WP_027841472.1">
    <property type="nucleotide sequence ID" value="NZ_LMTZ01000157.1"/>
</dbReference>
<name>A0A0V7ZCW6_9CYAN</name>
<reference evidence="1 2" key="1">
    <citation type="journal article" date="2015" name="Genome Announc.">
        <title>Draft Genome of the Euendolithic (true boring) Cyanobacterium Mastigocoleus testarum strain BC008.</title>
        <authorList>
            <person name="Guida B.S."/>
            <person name="Garcia-Pichel F."/>
        </authorList>
    </citation>
    <scope>NUCLEOTIDE SEQUENCE [LARGE SCALE GENOMIC DNA]</scope>
    <source>
        <strain evidence="1 2">BC008</strain>
    </source>
</reference>
<comment type="caution">
    <text evidence="1">The sequence shown here is derived from an EMBL/GenBank/DDBJ whole genome shotgun (WGS) entry which is preliminary data.</text>
</comment>
<evidence type="ECO:0000313" key="1">
    <source>
        <dbReference type="EMBL" id="KST62377.1"/>
    </source>
</evidence>